<comment type="caution">
    <text evidence="1">The sequence shown here is derived from an EMBL/GenBank/DDBJ whole genome shotgun (WGS) entry which is preliminary data.</text>
</comment>
<dbReference type="Proteomes" id="UP000765509">
    <property type="component" value="Unassembled WGS sequence"/>
</dbReference>
<evidence type="ECO:0000313" key="2">
    <source>
        <dbReference type="Proteomes" id="UP000765509"/>
    </source>
</evidence>
<dbReference type="EMBL" id="AVOT02005096">
    <property type="protein sequence ID" value="MBW0478204.1"/>
    <property type="molecule type" value="Genomic_DNA"/>
</dbReference>
<name>A0A9Q3C6M8_9BASI</name>
<dbReference type="AlphaFoldDB" id="A0A9Q3C6M8"/>
<sequence length="97" mass="10982">MSVCHVMQISDGKIIISKHVLFDEYCYPCSPEQIYSVSPLVIPFISNEEGDEVNEPLSRAQEVVDETRHPENAHYVISKRKEGVDKVPSKLPVEVVK</sequence>
<protein>
    <submittedName>
        <fullName evidence="1">Uncharacterized protein</fullName>
    </submittedName>
</protein>
<keyword evidence="2" id="KW-1185">Reference proteome</keyword>
<gene>
    <name evidence="1" type="ORF">O181_017919</name>
</gene>
<reference evidence="1" key="1">
    <citation type="submission" date="2021-03" db="EMBL/GenBank/DDBJ databases">
        <title>Draft genome sequence of rust myrtle Austropuccinia psidii MF-1, a brazilian biotype.</title>
        <authorList>
            <person name="Quecine M.C."/>
            <person name="Pachon D.M.R."/>
            <person name="Bonatelli M.L."/>
            <person name="Correr F.H."/>
            <person name="Franceschini L.M."/>
            <person name="Leite T.F."/>
            <person name="Margarido G.R.A."/>
            <person name="Almeida C.A."/>
            <person name="Ferrarezi J.A."/>
            <person name="Labate C.A."/>
        </authorList>
    </citation>
    <scope>NUCLEOTIDE SEQUENCE</scope>
    <source>
        <strain evidence="1">MF-1</strain>
    </source>
</reference>
<proteinExistence type="predicted"/>
<organism evidence="1 2">
    <name type="scientific">Austropuccinia psidii MF-1</name>
    <dbReference type="NCBI Taxonomy" id="1389203"/>
    <lineage>
        <taxon>Eukaryota</taxon>
        <taxon>Fungi</taxon>
        <taxon>Dikarya</taxon>
        <taxon>Basidiomycota</taxon>
        <taxon>Pucciniomycotina</taxon>
        <taxon>Pucciniomycetes</taxon>
        <taxon>Pucciniales</taxon>
        <taxon>Sphaerophragmiaceae</taxon>
        <taxon>Austropuccinia</taxon>
    </lineage>
</organism>
<accession>A0A9Q3C6M8</accession>
<evidence type="ECO:0000313" key="1">
    <source>
        <dbReference type="EMBL" id="MBW0478204.1"/>
    </source>
</evidence>